<feature type="compositionally biased region" description="Low complexity" evidence="1">
    <location>
        <begin position="304"/>
        <end position="314"/>
    </location>
</feature>
<proteinExistence type="predicted"/>
<sequence length="679" mass="73986">MAASLDVRYVFPSSPQKQRAPAPSPSDSRPDAMASFSPFDIQDHSTPHMKTRIAVRDRTPHRFQVVPLKDARRTSSVPQLSNKLTSLSNVRKGLKDVTNFQETTPRGSSVISGSKSISCPDAKRGCHLSTSGPMKEQSLLTTAKAPEHRAPPKPETPFVNSIPQLELPTTYSKCPPTLVSIQSVPVRPLNIVKRSPSGGDGSSPPLTANQFPVVPPCNNQDAIKPPTTSLASSENMSTTAVSILPTFDFLNGPAESTISSSKHGRRSRSSNGVFTSKLPTFSARTRMNSEHSQISECPDDRNPKTLTTASNPTTPTICQYNTSLDTSASTMHGFPKDVKPAVPAASTFKKRIPEDNQMSSKSISWRRTSKYFDSSLLNISDQTTLESRIPFAKSKAAFHSRTLDSALHKSRHAIAHSVDMVNLTPSLLQAPRTRQYQDVRSIFPKCDDLPNVAPEDLAKNSEPGRVTPSAPSRRRSTFKSEIPSKRHAIYTRSLYVGKADKTSNDYLRCLKGMSSSSFTRNVASSTQELTKTEHVSAPSDSLESILKAYQDAIGDEGVHSPSISTGLPTSHSEPTIYDISNHSLGIACTDIAPFGETDSKPAGASISLSSFASIYSEDSWVSRERPGTQISNANDDVQATSNEQLIGQRTGHHPIVRELLEKLESAKRTWLWDAGMDKF</sequence>
<reference evidence="2" key="1">
    <citation type="submission" date="2022-08" db="EMBL/GenBank/DDBJ databases">
        <authorList>
            <consortium name="DOE Joint Genome Institute"/>
            <person name="Min B."/>
            <person name="Sierra-Patev S."/>
            <person name="Naranjo-Ortiz M."/>
            <person name="Looney B."/>
            <person name="Konkel Z."/>
            <person name="Slot J.C."/>
            <person name="Sakamoto Y."/>
            <person name="Steenwyk J.L."/>
            <person name="Rokas A."/>
            <person name="Carro J."/>
            <person name="Camarero S."/>
            <person name="Ferreira P."/>
            <person name="Molpeceres G."/>
            <person name="Ruiz-duenas F.J."/>
            <person name="Serrano A."/>
            <person name="Henrissat B."/>
            <person name="Drula E."/>
            <person name="Hughes K.W."/>
            <person name="Mata J.L."/>
            <person name="Ishikawa N.K."/>
            <person name="Vargas-Isla R."/>
            <person name="Ushijima S."/>
            <person name="Smith C.A."/>
            <person name="Ahrendt S."/>
            <person name="Andreopoulos W."/>
            <person name="He G."/>
            <person name="LaButti K."/>
            <person name="Lipzen A."/>
            <person name="Ng V."/>
            <person name="Riley R."/>
            <person name="Sandor L."/>
            <person name="Barry K."/>
            <person name="Martinez A.T."/>
            <person name="Xiao Y."/>
            <person name="Gibbons J.G."/>
            <person name="Terashima K."/>
            <person name="Hibbett D.S."/>
            <person name="Grigoriev I.V."/>
        </authorList>
    </citation>
    <scope>NUCLEOTIDE SEQUENCE</scope>
    <source>
        <strain evidence="2">ET3784</strain>
    </source>
</reference>
<comment type="caution">
    <text evidence="2">The sequence shown here is derived from an EMBL/GenBank/DDBJ whole genome shotgun (WGS) entry which is preliminary data.</text>
</comment>
<name>A0AA38MXT3_9AGAR</name>
<feature type="region of interest" description="Disordered" evidence="1">
    <location>
        <begin position="256"/>
        <end position="314"/>
    </location>
</feature>
<feature type="region of interest" description="Disordered" evidence="1">
    <location>
        <begin position="453"/>
        <end position="481"/>
    </location>
</feature>
<evidence type="ECO:0000313" key="2">
    <source>
        <dbReference type="EMBL" id="KAJ3724931.1"/>
    </source>
</evidence>
<reference evidence="2" key="2">
    <citation type="journal article" date="2023" name="Proc. Natl. Acad. Sci. U.S.A.">
        <title>A global phylogenomic analysis of the shiitake genus Lentinula.</title>
        <authorList>
            <person name="Sierra-Patev S."/>
            <person name="Min B."/>
            <person name="Naranjo-Ortiz M."/>
            <person name="Looney B."/>
            <person name="Konkel Z."/>
            <person name="Slot J.C."/>
            <person name="Sakamoto Y."/>
            <person name="Steenwyk J.L."/>
            <person name="Rokas A."/>
            <person name="Carro J."/>
            <person name="Camarero S."/>
            <person name="Ferreira P."/>
            <person name="Molpeceres G."/>
            <person name="Ruiz-Duenas F.J."/>
            <person name="Serrano A."/>
            <person name="Henrissat B."/>
            <person name="Drula E."/>
            <person name="Hughes K.W."/>
            <person name="Mata J.L."/>
            <person name="Ishikawa N.K."/>
            <person name="Vargas-Isla R."/>
            <person name="Ushijima S."/>
            <person name="Smith C.A."/>
            <person name="Donoghue J."/>
            <person name="Ahrendt S."/>
            <person name="Andreopoulos W."/>
            <person name="He G."/>
            <person name="LaButti K."/>
            <person name="Lipzen A."/>
            <person name="Ng V."/>
            <person name="Riley R."/>
            <person name="Sandor L."/>
            <person name="Barry K."/>
            <person name="Martinez A.T."/>
            <person name="Xiao Y."/>
            <person name="Gibbons J.G."/>
            <person name="Terashima K."/>
            <person name="Grigoriev I.V."/>
            <person name="Hibbett D."/>
        </authorList>
    </citation>
    <scope>NUCLEOTIDE SEQUENCE</scope>
    <source>
        <strain evidence="2">ET3784</strain>
    </source>
</reference>
<protein>
    <submittedName>
        <fullName evidence="2">Uncharacterized protein</fullName>
    </submittedName>
</protein>
<feature type="region of interest" description="Disordered" evidence="1">
    <location>
        <begin position="1"/>
        <end position="46"/>
    </location>
</feature>
<gene>
    <name evidence="2" type="ORF">DFJ43DRAFT_1157680</name>
</gene>
<feature type="compositionally biased region" description="Polar residues" evidence="1">
    <location>
        <begin position="271"/>
        <end position="295"/>
    </location>
</feature>
<evidence type="ECO:0000256" key="1">
    <source>
        <dbReference type="SAM" id="MobiDB-lite"/>
    </source>
</evidence>
<keyword evidence="3" id="KW-1185">Reference proteome</keyword>
<evidence type="ECO:0000313" key="3">
    <source>
        <dbReference type="Proteomes" id="UP001176059"/>
    </source>
</evidence>
<dbReference type="EMBL" id="JANVFO010000048">
    <property type="protein sequence ID" value="KAJ3724931.1"/>
    <property type="molecule type" value="Genomic_DNA"/>
</dbReference>
<dbReference type="AlphaFoldDB" id="A0AA38MXT3"/>
<accession>A0AA38MXT3</accession>
<feature type="compositionally biased region" description="Low complexity" evidence="1">
    <location>
        <begin position="19"/>
        <end position="35"/>
    </location>
</feature>
<dbReference type="Proteomes" id="UP001176059">
    <property type="component" value="Unassembled WGS sequence"/>
</dbReference>
<organism evidence="2 3">
    <name type="scientific">Lentinula guzmanii</name>
    <dbReference type="NCBI Taxonomy" id="2804957"/>
    <lineage>
        <taxon>Eukaryota</taxon>
        <taxon>Fungi</taxon>
        <taxon>Dikarya</taxon>
        <taxon>Basidiomycota</taxon>
        <taxon>Agaricomycotina</taxon>
        <taxon>Agaricomycetes</taxon>
        <taxon>Agaricomycetidae</taxon>
        <taxon>Agaricales</taxon>
        <taxon>Marasmiineae</taxon>
        <taxon>Omphalotaceae</taxon>
        <taxon>Lentinula</taxon>
    </lineage>
</organism>